<evidence type="ECO:0000313" key="3">
    <source>
        <dbReference type="Proteomes" id="UP001472677"/>
    </source>
</evidence>
<dbReference type="Proteomes" id="UP001472677">
    <property type="component" value="Unassembled WGS sequence"/>
</dbReference>
<gene>
    <name evidence="2" type="ORF">V6N12_027561</name>
</gene>
<sequence length="192" mass="21018">MDRPRSPLLEDAQRQFKKGQNFEALDYPQESDMVDNDQSLGAMFPPPQKVSFRDMLIGDMREQSYTKSLGDLDVDVLEEDVRCRDDGGVASGVLAGGHGRSMAPTESSKRLSGNVVETRKIDFQKIISGSNHQNDSELAREKVQTGKPVVKLPAIASRDKVIPVDTSLSLENHVVVHVDNTRGGPKSSVSNA</sequence>
<feature type="region of interest" description="Disordered" evidence="1">
    <location>
        <begin position="91"/>
        <end position="111"/>
    </location>
</feature>
<feature type="region of interest" description="Disordered" evidence="1">
    <location>
        <begin position="1"/>
        <end position="47"/>
    </location>
</feature>
<name>A0ABR2F375_9ROSI</name>
<protein>
    <submittedName>
        <fullName evidence="2">Uncharacterized protein</fullName>
    </submittedName>
</protein>
<reference evidence="2 3" key="1">
    <citation type="journal article" date="2024" name="G3 (Bethesda)">
        <title>Genome assembly of Hibiscus sabdariffa L. provides insights into metabolisms of medicinal natural products.</title>
        <authorList>
            <person name="Kim T."/>
        </authorList>
    </citation>
    <scope>NUCLEOTIDE SEQUENCE [LARGE SCALE GENOMIC DNA]</scope>
    <source>
        <strain evidence="2">TK-2024</strain>
        <tissue evidence="2">Old leaves</tissue>
    </source>
</reference>
<accession>A0ABR2F375</accession>
<proteinExistence type="predicted"/>
<dbReference type="EMBL" id="JBBPBM010000008">
    <property type="protein sequence ID" value="KAK8571473.1"/>
    <property type="molecule type" value="Genomic_DNA"/>
</dbReference>
<evidence type="ECO:0000313" key="2">
    <source>
        <dbReference type="EMBL" id="KAK8571473.1"/>
    </source>
</evidence>
<keyword evidence="3" id="KW-1185">Reference proteome</keyword>
<comment type="caution">
    <text evidence="2">The sequence shown here is derived from an EMBL/GenBank/DDBJ whole genome shotgun (WGS) entry which is preliminary data.</text>
</comment>
<organism evidence="2 3">
    <name type="scientific">Hibiscus sabdariffa</name>
    <name type="common">roselle</name>
    <dbReference type="NCBI Taxonomy" id="183260"/>
    <lineage>
        <taxon>Eukaryota</taxon>
        <taxon>Viridiplantae</taxon>
        <taxon>Streptophyta</taxon>
        <taxon>Embryophyta</taxon>
        <taxon>Tracheophyta</taxon>
        <taxon>Spermatophyta</taxon>
        <taxon>Magnoliopsida</taxon>
        <taxon>eudicotyledons</taxon>
        <taxon>Gunneridae</taxon>
        <taxon>Pentapetalae</taxon>
        <taxon>rosids</taxon>
        <taxon>malvids</taxon>
        <taxon>Malvales</taxon>
        <taxon>Malvaceae</taxon>
        <taxon>Malvoideae</taxon>
        <taxon>Hibiscus</taxon>
    </lineage>
</organism>
<evidence type="ECO:0000256" key="1">
    <source>
        <dbReference type="SAM" id="MobiDB-lite"/>
    </source>
</evidence>